<sequence length="238" mass="26172">MKKVEDLTVKIFADGANKAGMLEMYAKPFVKGLTTNPTLMRKEGITDYKAFSLDILKAIPDRPISLEVFSDEFADMERQALEIASWGENVYVKIPVMNTKRETSYKLIEKLAAKKVKLNVTALMTLTQVRDVVAALDPNVPSYVSVFAGRVADTGQDPLAMMAAAVELLKVAPASELIWASPRELLNIFHADSIGCHVITVTNDILKKLSLVGKNLDDYSLETVKMFADDAIAAGFKL</sequence>
<accession>A0A163XAC1</accession>
<dbReference type="InterPro" id="IPR001585">
    <property type="entry name" value="TAL/FSA"/>
</dbReference>
<reference evidence="2 3" key="1">
    <citation type="submission" date="2016-03" db="EMBL/GenBank/DDBJ databases">
        <title>Microsymbionts genomes from the relict species Vavilovia formosa (Stev.) Fed.</title>
        <authorList>
            <person name="Kopat V."/>
            <person name="Chirak E."/>
            <person name="Kimeklis A."/>
            <person name="Andronov E."/>
        </authorList>
    </citation>
    <scope>NUCLEOTIDE SEQUENCE [LARGE SCALE GENOMIC DNA]</scope>
    <source>
        <strain evidence="2 3">Vaf07</strain>
    </source>
</reference>
<dbReference type="Proteomes" id="UP000076574">
    <property type="component" value="Unassembled WGS sequence"/>
</dbReference>
<dbReference type="InterPro" id="IPR011861">
    <property type="entry name" value="Transald_staph-type"/>
</dbReference>
<dbReference type="Gene3D" id="3.20.20.70">
    <property type="entry name" value="Aldolase class I"/>
    <property type="match status" value="1"/>
</dbReference>
<dbReference type="InterPro" id="IPR013785">
    <property type="entry name" value="Aldolase_TIM"/>
</dbReference>
<organism evidence="2 3">
    <name type="scientific">Tardiphaga robiniae</name>
    <dbReference type="NCBI Taxonomy" id="943830"/>
    <lineage>
        <taxon>Bacteria</taxon>
        <taxon>Pseudomonadati</taxon>
        <taxon>Pseudomonadota</taxon>
        <taxon>Alphaproteobacteria</taxon>
        <taxon>Hyphomicrobiales</taxon>
        <taxon>Nitrobacteraceae</taxon>
        <taxon>Tardiphaga</taxon>
    </lineage>
</organism>
<dbReference type="STRING" id="943830.A4A58_18060"/>
<evidence type="ECO:0000313" key="2">
    <source>
        <dbReference type="EMBL" id="KZD20640.1"/>
    </source>
</evidence>
<name>A0A163XAC1_9BRAD</name>
<dbReference type="OrthoDB" id="9807051at2"/>
<dbReference type="GO" id="GO:0005975">
    <property type="term" value="P:carbohydrate metabolic process"/>
    <property type="evidence" value="ECO:0007669"/>
    <property type="project" value="InterPro"/>
</dbReference>
<protein>
    <submittedName>
        <fullName evidence="2">Transaldolase</fullName>
    </submittedName>
</protein>
<keyword evidence="3" id="KW-1185">Reference proteome</keyword>
<dbReference type="NCBIfam" id="TIGR02134">
    <property type="entry name" value="transald_staph"/>
    <property type="match status" value="1"/>
</dbReference>
<evidence type="ECO:0000313" key="3">
    <source>
        <dbReference type="Proteomes" id="UP000076574"/>
    </source>
</evidence>
<evidence type="ECO:0000256" key="1">
    <source>
        <dbReference type="ARBA" id="ARBA00023270"/>
    </source>
</evidence>
<dbReference type="PANTHER" id="PTHR10683">
    <property type="entry name" value="TRANSALDOLASE"/>
    <property type="match status" value="1"/>
</dbReference>
<dbReference type="Pfam" id="PF00923">
    <property type="entry name" value="TAL_FSA"/>
    <property type="match status" value="1"/>
</dbReference>
<dbReference type="AlphaFoldDB" id="A0A163XAC1"/>
<gene>
    <name evidence="2" type="ORF">A4A58_18060</name>
</gene>
<dbReference type="RefSeq" id="WP_068738242.1">
    <property type="nucleotide sequence ID" value="NZ_LVYV01000055.1"/>
</dbReference>
<dbReference type="PANTHER" id="PTHR10683:SF40">
    <property type="entry name" value="FRUCTOSE-6-PHOSPHATE ALDOLASE 1-RELATED"/>
    <property type="match status" value="1"/>
</dbReference>
<proteinExistence type="predicted"/>
<keyword evidence="1" id="KW-0704">Schiff base</keyword>
<dbReference type="EMBL" id="LVYV01000055">
    <property type="protein sequence ID" value="KZD20640.1"/>
    <property type="molecule type" value="Genomic_DNA"/>
</dbReference>
<dbReference type="SUPFAM" id="SSF51569">
    <property type="entry name" value="Aldolase"/>
    <property type="match status" value="1"/>
</dbReference>
<comment type="caution">
    <text evidence="2">The sequence shown here is derived from an EMBL/GenBank/DDBJ whole genome shotgun (WGS) entry which is preliminary data.</text>
</comment>